<keyword evidence="10" id="KW-1003">Cell membrane</keyword>
<evidence type="ECO:0000256" key="1">
    <source>
        <dbReference type="ARBA" id="ARBA00003543"/>
    </source>
</evidence>
<evidence type="ECO:0000256" key="2">
    <source>
        <dbReference type="ARBA" id="ARBA00004184"/>
    </source>
</evidence>
<proteinExistence type="inferred from homology"/>
<dbReference type="Proteomes" id="UP001429580">
    <property type="component" value="Unassembled WGS sequence"/>
</dbReference>
<evidence type="ECO:0000256" key="8">
    <source>
        <dbReference type="ARBA" id="ARBA00023196"/>
    </source>
</evidence>
<dbReference type="RefSeq" id="WP_166954922.1">
    <property type="nucleotide sequence ID" value="NZ_JAASQI010000009.1"/>
</dbReference>
<dbReference type="NCBIfam" id="NF001851">
    <property type="entry name" value="PRK00571.2-4"/>
    <property type="match status" value="1"/>
</dbReference>
<evidence type="ECO:0000256" key="6">
    <source>
        <dbReference type="ARBA" id="ARBA00023065"/>
    </source>
</evidence>
<feature type="domain" description="ATP synthase F1 complex delta/epsilon subunit N-terminal" evidence="12">
    <location>
        <begin position="4"/>
        <end position="83"/>
    </location>
</feature>
<evidence type="ECO:0000256" key="11">
    <source>
        <dbReference type="RuleBase" id="RU003656"/>
    </source>
</evidence>
<dbReference type="InterPro" id="IPR020546">
    <property type="entry name" value="ATP_synth_F1_dsu/esu_N"/>
</dbReference>
<dbReference type="InterPro" id="IPR036771">
    <property type="entry name" value="ATPsynth_dsu/esu_N"/>
</dbReference>
<dbReference type="PANTHER" id="PTHR13822">
    <property type="entry name" value="ATP SYNTHASE DELTA/EPSILON CHAIN"/>
    <property type="match status" value="1"/>
</dbReference>
<accession>A0ABX0V2Q2</accession>
<dbReference type="SUPFAM" id="SSF51344">
    <property type="entry name" value="Epsilon subunit of F1F0-ATP synthase N-terminal domain"/>
    <property type="match status" value="1"/>
</dbReference>
<evidence type="ECO:0000256" key="3">
    <source>
        <dbReference type="ARBA" id="ARBA00005712"/>
    </source>
</evidence>
<dbReference type="InterPro" id="IPR001469">
    <property type="entry name" value="ATP_synth_F1_dsu/esu"/>
</dbReference>
<keyword evidence="7 10" id="KW-0472">Membrane</keyword>
<dbReference type="Pfam" id="PF02823">
    <property type="entry name" value="ATP-synt_DE_N"/>
    <property type="match status" value="1"/>
</dbReference>
<evidence type="ECO:0000256" key="5">
    <source>
        <dbReference type="ARBA" id="ARBA00022781"/>
    </source>
</evidence>
<keyword evidence="6 10" id="KW-0406">Ion transport</keyword>
<dbReference type="CDD" id="cd12152">
    <property type="entry name" value="F1-ATPase_delta"/>
    <property type="match status" value="1"/>
</dbReference>
<sequence length="133" mass="14404">MATFHVELVSPEKLLFAGQAESATVPSVDGEMTVLAAHAPLMAVLKPGVVQIRDANQNIRRLFVRGGFADVNPAGLTVLAEYAIPVEEIDTAFVDSQIRDAEEDVRDAKTFEDKQAASEKVVQLRDLRAAASR</sequence>
<keyword evidence="4 10" id="KW-0813">Transport</keyword>
<evidence type="ECO:0000313" key="14">
    <source>
        <dbReference type="Proteomes" id="UP001429580"/>
    </source>
</evidence>
<dbReference type="EMBL" id="JAASQI010000009">
    <property type="protein sequence ID" value="NIJ59508.1"/>
    <property type="molecule type" value="Genomic_DNA"/>
</dbReference>
<keyword evidence="8 10" id="KW-0139">CF(1)</keyword>
<dbReference type="HAMAP" id="MF_00530">
    <property type="entry name" value="ATP_synth_epsil_bac"/>
    <property type="match status" value="1"/>
</dbReference>
<keyword evidence="5 10" id="KW-0375">Hydrogen ion transport</keyword>
<dbReference type="NCBIfam" id="TIGR01216">
    <property type="entry name" value="ATP_synt_epsi"/>
    <property type="match status" value="1"/>
</dbReference>
<name>A0ABX0V2Q2_9HYPH</name>
<reference evidence="13 14" key="1">
    <citation type="submission" date="2020-03" db="EMBL/GenBank/DDBJ databases">
        <title>Genomic Encyclopedia of Type Strains, Phase IV (KMG-IV): sequencing the most valuable type-strain genomes for metagenomic binning, comparative biology and taxonomic classification.</title>
        <authorList>
            <person name="Goeker M."/>
        </authorList>
    </citation>
    <scope>NUCLEOTIDE SEQUENCE [LARGE SCALE GENOMIC DNA]</scope>
    <source>
        <strain evidence="13 14">DSM 103870</strain>
    </source>
</reference>
<keyword evidence="14" id="KW-1185">Reference proteome</keyword>
<comment type="function">
    <text evidence="1 10">Produces ATP from ADP in the presence of a proton gradient across the membrane.</text>
</comment>
<gene>
    <name evidence="10" type="primary">atpC</name>
    <name evidence="13" type="ORF">FHS82_003366</name>
</gene>
<evidence type="ECO:0000256" key="7">
    <source>
        <dbReference type="ARBA" id="ARBA00023136"/>
    </source>
</evidence>
<comment type="subcellular location">
    <subcellularLocation>
        <location evidence="10">Cell membrane</location>
        <topology evidence="10">Peripheral membrane protein</topology>
    </subcellularLocation>
    <subcellularLocation>
        <location evidence="2">Endomembrane system</location>
        <topology evidence="2">Peripheral membrane protein</topology>
    </subcellularLocation>
</comment>
<evidence type="ECO:0000313" key="13">
    <source>
        <dbReference type="EMBL" id="NIJ59508.1"/>
    </source>
</evidence>
<evidence type="ECO:0000256" key="10">
    <source>
        <dbReference type="HAMAP-Rule" id="MF_00530"/>
    </source>
</evidence>
<evidence type="ECO:0000256" key="4">
    <source>
        <dbReference type="ARBA" id="ARBA00022448"/>
    </source>
</evidence>
<comment type="similarity">
    <text evidence="3 10 11">Belongs to the ATPase epsilon chain family.</text>
</comment>
<comment type="caution">
    <text evidence="13">The sequence shown here is derived from an EMBL/GenBank/DDBJ whole genome shotgun (WGS) entry which is preliminary data.</text>
</comment>
<evidence type="ECO:0000256" key="9">
    <source>
        <dbReference type="ARBA" id="ARBA00023310"/>
    </source>
</evidence>
<organism evidence="13 14">
    <name type="scientific">Pseudochelatococcus lubricantis</name>
    <dbReference type="NCBI Taxonomy" id="1538102"/>
    <lineage>
        <taxon>Bacteria</taxon>
        <taxon>Pseudomonadati</taxon>
        <taxon>Pseudomonadota</taxon>
        <taxon>Alphaproteobacteria</taxon>
        <taxon>Hyphomicrobiales</taxon>
        <taxon>Chelatococcaceae</taxon>
        <taxon>Pseudochelatococcus</taxon>
    </lineage>
</organism>
<dbReference type="Gene3D" id="2.60.15.10">
    <property type="entry name" value="F0F1 ATP synthase delta/epsilon subunit, N-terminal"/>
    <property type="match status" value="1"/>
</dbReference>
<evidence type="ECO:0000259" key="12">
    <source>
        <dbReference type="Pfam" id="PF02823"/>
    </source>
</evidence>
<dbReference type="PANTHER" id="PTHR13822:SF10">
    <property type="entry name" value="ATP SYNTHASE EPSILON CHAIN, CHLOROPLASTIC"/>
    <property type="match status" value="1"/>
</dbReference>
<protein>
    <recommendedName>
        <fullName evidence="10">ATP synthase epsilon chain</fullName>
    </recommendedName>
    <alternativeName>
        <fullName evidence="10">ATP synthase F1 sector epsilon subunit</fullName>
    </alternativeName>
    <alternativeName>
        <fullName evidence="10">F-ATPase epsilon subunit</fullName>
    </alternativeName>
</protein>
<comment type="subunit">
    <text evidence="10 11">F-type ATPases have 2 components, CF(1) - the catalytic core - and CF(0) - the membrane proton channel. CF(1) has five subunits: alpha(3), beta(3), gamma(1), delta(1), epsilon(1). CF(0) has three main subunits: a, b and c.</text>
</comment>
<keyword evidence="9 10" id="KW-0066">ATP synthesis</keyword>